<dbReference type="Gene3D" id="2.40.160.50">
    <property type="entry name" value="membrane protein fhac: a member of the omp85/tpsb transporter family"/>
    <property type="match status" value="1"/>
</dbReference>
<evidence type="ECO:0000313" key="5">
    <source>
        <dbReference type="EMBL" id="MCW8336010.1"/>
    </source>
</evidence>
<keyword evidence="3" id="KW-0732">Signal</keyword>
<reference evidence="5" key="1">
    <citation type="submission" date="2022-02" db="EMBL/GenBank/DDBJ databases">
        <title>Vibrio sp. nov., a new bacterium isolated from Bohai sea, China.</title>
        <authorList>
            <person name="Yuan Y."/>
        </authorList>
    </citation>
    <scope>NUCLEOTIDE SEQUENCE</scope>
    <source>
        <strain evidence="5">DBSS07</strain>
    </source>
</reference>
<sequence length="371" mass="41654">MTRFTIAILSAALTLPAMAEEPQSWLDKMLVALGSSDEVDHSKAIDWGVLPGPFFNPEQGLGIGVAAVGLYTPYDWNPTTPYSTLTISSYGSTSGSYGLVANNRTYLNNDKVRLLVEGGLSHSPGYYWGVGRAQAEDEPNKTEYDVQRFSFAPKVALEVLPETYLMAGWNYQHFSALDADPGAFTPNDLEQSQISGPTVALGYDSRDFEPNPRKGSYLSVEWSDFNQRYGGDYDFTQLTLNARQYWSLNSASIIAWDLYSQRVEGDIPWYGYSQLGDDKRMRGYYQGQYRDENQISTQLELRHSFNERHGMVAWVGAGNIAPEYNQLFDDTWLPTLGVGYRFAFKARINVRVDLGIGKDSTGFYFNINEAF</sequence>
<keyword evidence="6" id="KW-1185">Reference proteome</keyword>
<keyword evidence="2" id="KW-0472">Membrane</keyword>
<evidence type="ECO:0000259" key="4">
    <source>
        <dbReference type="Pfam" id="PF01103"/>
    </source>
</evidence>
<evidence type="ECO:0000256" key="1">
    <source>
        <dbReference type="ARBA" id="ARBA00004370"/>
    </source>
</evidence>
<dbReference type="InterPro" id="IPR000184">
    <property type="entry name" value="Bac_surfAg_D15"/>
</dbReference>
<feature type="domain" description="Bacterial surface antigen (D15)" evidence="4">
    <location>
        <begin position="90"/>
        <end position="320"/>
    </location>
</feature>
<dbReference type="Proteomes" id="UP001155586">
    <property type="component" value="Unassembled WGS sequence"/>
</dbReference>
<comment type="subcellular location">
    <subcellularLocation>
        <location evidence="1">Membrane</location>
    </subcellularLocation>
</comment>
<feature type="chain" id="PRO_5040785557" evidence="3">
    <location>
        <begin position="20"/>
        <end position="371"/>
    </location>
</feature>
<evidence type="ECO:0000256" key="3">
    <source>
        <dbReference type="SAM" id="SignalP"/>
    </source>
</evidence>
<name>A0A9X3HTN7_9VIBR</name>
<dbReference type="GO" id="GO:0019867">
    <property type="term" value="C:outer membrane"/>
    <property type="evidence" value="ECO:0007669"/>
    <property type="project" value="InterPro"/>
</dbReference>
<dbReference type="EMBL" id="JAKRRX010000166">
    <property type="protein sequence ID" value="MCW8336010.1"/>
    <property type="molecule type" value="Genomic_DNA"/>
</dbReference>
<accession>A0A9X3HTN7</accession>
<dbReference type="SUPFAM" id="SSF56935">
    <property type="entry name" value="Porins"/>
    <property type="match status" value="1"/>
</dbReference>
<proteinExistence type="predicted"/>
<feature type="signal peptide" evidence="3">
    <location>
        <begin position="1"/>
        <end position="19"/>
    </location>
</feature>
<evidence type="ECO:0000313" key="6">
    <source>
        <dbReference type="Proteomes" id="UP001155586"/>
    </source>
</evidence>
<comment type="caution">
    <text evidence="5">The sequence shown here is derived from an EMBL/GenBank/DDBJ whole genome shotgun (WGS) entry which is preliminary data.</text>
</comment>
<dbReference type="AlphaFoldDB" id="A0A9X3HTN7"/>
<organism evidence="5 6">
    <name type="scientific">Vibrio paucivorans</name>
    <dbReference type="NCBI Taxonomy" id="2829489"/>
    <lineage>
        <taxon>Bacteria</taxon>
        <taxon>Pseudomonadati</taxon>
        <taxon>Pseudomonadota</taxon>
        <taxon>Gammaproteobacteria</taxon>
        <taxon>Vibrionales</taxon>
        <taxon>Vibrionaceae</taxon>
        <taxon>Vibrio</taxon>
    </lineage>
</organism>
<protein>
    <submittedName>
        <fullName evidence="5">Outer membrane protein assembly factor</fullName>
    </submittedName>
</protein>
<gene>
    <name evidence="5" type="ORF">MD483_19540</name>
</gene>
<dbReference type="Pfam" id="PF01103">
    <property type="entry name" value="Omp85"/>
    <property type="match status" value="1"/>
</dbReference>
<evidence type="ECO:0000256" key="2">
    <source>
        <dbReference type="ARBA" id="ARBA00023136"/>
    </source>
</evidence>
<dbReference type="RefSeq" id="WP_265689075.1">
    <property type="nucleotide sequence ID" value="NZ_JAKRRX010000166.1"/>
</dbReference>